<accession>A0A380S6U4</accession>
<name>A0A380S6U4_FIBSU</name>
<dbReference type="AlphaFoldDB" id="A0A380S6U4"/>
<dbReference type="InterPro" id="IPR013078">
    <property type="entry name" value="His_Pase_superF_clade-1"/>
</dbReference>
<proteinExistence type="predicted"/>
<organism evidence="2 3">
    <name type="scientific">Fibrobacter succinogenes</name>
    <name type="common">Bacteroides succinogenes</name>
    <dbReference type="NCBI Taxonomy" id="833"/>
    <lineage>
        <taxon>Bacteria</taxon>
        <taxon>Pseudomonadati</taxon>
        <taxon>Fibrobacterota</taxon>
        <taxon>Fibrobacteria</taxon>
        <taxon>Fibrobacterales</taxon>
        <taxon>Fibrobacteraceae</taxon>
        <taxon>Fibrobacter</taxon>
    </lineage>
</organism>
<evidence type="ECO:0000313" key="2">
    <source>
        <dbReference type="EMBL" id="SUQ24733.1"/>
    </source>
</evidence>
<dbReference type="PROSITE" id="PS51257">
    <property type="entry name" value="PROKAR_LIPOPROTEIN"/>
    <property type="match status" value="1"/>
</dbReference>
<feature type="region of interest" description="Disordered" evidence="1">
    <location>
        <begin position="35"/>
        <end position="80"/>
    </location>
</feature>
<evidence type="ECO:0000313" key="3">
    <source>
        <dbReference type="Proteomes" id="UP000255423"/>
    </source>
</evidence>
<dbReference type="InterPro" id="IPR029033">
    <property type="entry name" value="His_PPase_superfam"/>
</dbReference>
<sequence length="746" mass="81469">MRVWILALSVLLWTSCDSVRYGSVPCEGDDCEAAAEIGSSDSKDKPSGGNSSSENPSKDEKGNQDQKDSLDNKGKPDVHDTIEVVDTTTVTDTKSLPACNSSNEGEALMVAGEQKLYYCISGSWETDVEELFTVECKDGVLKLGDSKVIGAESLDSTDASVYRRADVNIKGIAEKGPFRYGASVKIVELDSVMRLADSKRTHETCITSSDGSFDFGSVDLVSPYARVETSGFFRNEFGGQSSLVKLNAVVDLSKRDSFNVNILTHMAAPRVMKLVEDSGNNQPIGSQSGRALSDVLSSFGISLGGSSTGGFNGFGWNRGTQTISSDKAAEDISLFGSDDYSAALLAVSVMMQSYAPDGNFLSQADYIAEDIRGDGNWGDNASKAKLADKLLILDAEGGLEKIRKNMEGWKLGDVPDFEKHVRNFWTSTHGFESCNAMTNGMVKHVGNSQSEYFVSYYEQPEGPRIRFICDGSIKAWRVATDLEKDTVGFGAGDYDGQIKNGKINADKFYVYEQSKKSWRAATSDDIQEFVDVEDVMKKLAPGEKVIFILRHAERTDDTGKKGHLTDNGKKQSQSVGAKLKGESIYFVNSTYTRSYETCENVAAGAGVTSMGNDTLPELDGDWFVKDENKFETYKNGNGGGWVVASEYAYKGSYTDAYYPLQSRGEEFMTEIVKPRFAKVNRVGVWISHDMMVVPLTAFCTNGKANLRYFDTKQWINYLAGVAIILGTDGTLRYEPVKGLSSGTMTM</sequence>
<dbReference type="Pfam" id="PF00300">
    <property type="entry name" value="His_Phos_1"/>
    <property type="match status" value="1"/>
</dbReference>
<protein>
    <submittedName>
        <fullName evidence="2">Broad specificity phosphatase PhoE</fullName>
    </submittedName>
</protein>
<feature type="compositionally biased region" description="Basic and acidic residues" evidence="1">
    <location>
        <begin position="56"/>
        <end position="80"/>
    </location>
</feature>
<dbReference type="EMBL" id="UHJL01000003">
    <property type="protein sequence ID" value="SUQ24733.1"/>
    <property type="molecule type" value="Genomic_DNA"/>
</dbReference>
<dbReference type="Gene3D" id="3.40.50.1240">
    <property type="entry name" value="Phosphoglycerate mutase-like"/>
    <property type="match status" value="1"/>
</dbReference>
<reference evidence="2 3" key="1">
    <citation type="submission" date="2017-08" db="EMBL/GenBank/DDBJ databases">
        <authorList>
            <person name="de Groot N.N."/>
        </authorList>
    </citation>
    <scope>NUCLEOTIDE SEQUENCE [LARGE SCALE GENOMIC DNA]</scope>
    <source>
        <strain evidence="2 3">HM2</strain>
    </source>
</reference>
<dbReference type="Proteomes" id="UP000255423">
    <property type="component" value="Unassembled WGS sequence"/>
</dbReference>
<gene>
    <name evidence="2" type="ORF">SAMN05661053_2146</name>
</gene>
<dbReference type="SUPFAM" id="SSF53254">
    <property type="entry name" value="Phosphoglycerate mutase-like"/>
    <property type="match status" value="1"/>
</dbReference>
<evidence type="ECO:0000256" key="1">
    <source>
        <dbReference type="SAM" id="MobiDB-lite"/>
    </source>
</evidence>